<protein>
    <submittedName>
        <fullName evidence="1">Uncharacterized protein</fullName>
    </submittedName>
</protein>
<reference evidence="1 2" key="1">
    <citation type="submission" date="2015-11" db="EMBL/GenBank/DDBJ databases">
        <title>Genomic Taxonomy of the Vibrionaceae.</title>
        <authorList>
            <person name="Gomez-Gil B."/>
            <person name="Enciso-Ibarra J."/>
        </authorList>
    </citation>
    <scope>NUCLEOTIDE SEQUENCE [LARGE SCALE GENOMIC DNA]</scope>
    <source>
        <strain evidence="1 2">CAIM 912</strain>
    </source>
</reference>
<dbReference type="EMBL" id="LNTY01000060">
    <property type="protein sequence ID" value="KXF79745.1"/>
    <property type="molecule type" value="Genomic_DNA"/>
</dbReference>
<name>A0A135I2T6_9GAMM</name>
<sequence>MIRSALSALSALTSPLCQSLDTKDKATTKLLQCAELLLNKQDGVFETDINKHCRTTSGRNLVSCLETKLNIRFARRQRFNPLLNEPRTHYALSNEAQIAAVTLFVFHEHQRLSRKAAANDADFSAPLTNKETRK</sequence>
<dbReference type="AlphaFoldDB" id="A0A135I2T6"/>
<dbReference type="OrthoDB" id="5600433at2"/>
<accession>A0A135I2T6</accession>
<comment type="caution">
    <text evidence="1">The sequence shown here is derived from an EMBL/GenBank/DDBJ whole genome shotgun (WGS) entry which is preliminary data.</text>
</comment>
<organism evidence="1 2">
    <name type="scientific">Enterovibrio coralii</name>
    <dbReference type="NCBI Taxonomy" id="294935"/>
    <lineage>
        <taxon>Bacteria</taxon>
        <taxon>Pseudomonadati</taxon>
        <taxon>Pseudomonadota</taxon>
        <taxon>Gammaproteobacteria</taxon>
        <taxon>Vibrionales</taxon>
        <taxon>Vibrionaceae</taxon>
        <taxon>Enterovibrio</taxon>
    </lineage>
</organism>
<evidence type="ECO:0000313" key="2">
    <source>
        <dbReference type="Proteomes" id="UP000070529"/>
    </source>
</evidence>
<evidence type="ECO:0000313" key="1">
    <source>
        <dbReference type="EMBL" id="KXF79745.1"/>
    </source>
</evidence>
<dbReference type="Proteomes" id="UP000070529">
    <property type="component" value="Unassembled WGS sequence"/>
</dbReference>
<proteinExistence type="predicted"/>
<dbReference type="RefSeq" id="WP_067419995.1">
    <property type="nucleotide sequence ID" value="NZ_LNTY01000060.1"/>
</dbReference>
<dbReference type="STRING" id="294935.ATN88_12555"/>
<keyword evidence="2" id="KW-1185">Reference proteome</keyword>
<gene>
    <name evidence="1" type="ORF">ATN88_12555</name>
</gene>